<reference evidence="7 8" key="1">
    <citation type="submission" date="2016-10" db="EMBL/GenBank/DDBJ databases">
        <title>Genome sequence of the basidiomycete white-rot fungus Trametes pubescens.</title>
        <authorList>
            <person name="Makela M.R."/>
            <person name="Granchi Z."/>
            <person name="Peng M."/>
            <person name="De Vries R.P."/>
            <person name="Grigoriev I."/>
            <person name="Riley R."/>
            <person name="Hilden K."/>
        </authorList>
    </citation>
    <scope>NUCLEOTIDE SEQUENCE [LARGE SCALE GENOMIC DNA]</scope>
    <source>
        <strain evidence="7 8">FBCC735</strain>
    </source>
</reference>
<evidence type="ECO:0000256" key="5">
    <source>
        <dbReference type="ARBA" id="ARBA00022691"/>
    </source>
</evidence>
<gene>
    <name evidence="7" type="ORF">TRAPUB_10231</name>
</gene>
<evidence type="ECO:0000259" key="6">
    <source>
        <dbReference type="PROSITE" id="PS50868"/>
    </source>
</evidence>
<sequence length="139" mass="15659">MPHSRREEAGRRYDERKSYIFDLDVRESAEDEDEDEIEKFSVDGHAYGSPGPLSFPAGEIGADVLIDIRELDAIRQLNQPYLAFVTTQDIPARTELSIDYDPKAGEEARAAKQKGRQAIPEGARECRCGTESCRGWVRV</sequence>
<evidence type="ECO:0000313" key="7">
    <source>
        <dbReference type="EMBL" id="OJT13212.1"/>
    </source>
</evidence>
<dbReference type="InterPro" id="IPR050973">
    <property type="entry name" value="H3K9_Histone-Lys_N-MTase"/>
</dbReference>
<evidence type="ECO:0000313" key="8">
    <source>
        <dbReference type="Proteomes" id="UP000184267"/>
    </source>
</evidence>
<evidence type="ECO:0000256" key="3">
    <source>
        <dbReference type="ARBA" id="ARBA00022603"/>
    </source>
</evidence>
<dbReference type="PANTHER" id="PTHR46223:SF3">
    <property type="entry name" value="HISTONE-LYSINE N-METHYLTRANSFERASE SET-23"/>
    <property type="match status" value="1"/>
</dbReference>
<accession>A0A1M2W0B1</accession>
<keyword evidence="5" id="KW-0949">S-adenosyl-L-methionine</keyword>
<comment type="caution">
    <text evidence="7">The sequence shown here is derived from an EMBL/GenBank/DDBJ whole genome shotgun (WGS) entry which is preliminary data.</text>
</comment>
<keyword evidence="4" id="KW-0808">Transferase</keyword>
<evidence type="ECO:0000256" key="4">
    <source>
        <dbReference type="ARBA" id="ARBA00022679"/>
    </source>
</evidence>
<proteinExistence type="predicted"/>
<comment type="subcellular location">
    <subcellularLocation>
        <location evidence="1">Chromosome</location>
    </subcellularLocation>
</comment>
<dbReference type="EMBL" id="MNAD01000421">
    <property type="protein sequence ID" value="OJT13212.1"/>
    <property type="molecule type" value="Genomic_DNA"/>
</dbReference>
<keyword evidence="8" id="KW-1185">Reference proteome</keyword>
<organism evidence="7 8">
    <name type="scientific">Trametes pubescens</name>
    <name type="common">White-rot fungus</name>
    <dbReference type="NCBI Taxonomy" id="154538"/>
    <lineage>
        <taxon>Eukaryota</taxon>
        <taxon>Fungi</taxon>
        <taxon>Dikarya</taxon>
        <taxon>Basidiomycota</taxon>
        <taxon>Agaricomycotina</taxon>
        <taxon>Agaricomycetes</taxon>
        <taxon>Polyporales</taxon>
        <taxon>Polyporaceae</taxon>
        <taxon>Trametes</taxon>
    </lineage>
</organism>
<protein>
    <recommendedName>
        <fullName evidence="6">Post-SET domain-containing protein</fullName>
    </recommendedName>
</protein>
<dbReference type="GO" id="GO:0032259">
    <property type="term" value="P:methylation"/>
    <property type="evidence" value="ECO:0007669"/>
    <property type="project" value="UniProtKB-KW"/>
</dbReference>
<dbReference type="AlphaFoldDB" id="A0A1M2W0B1"/>
<evidence type="ECO:0000256" key="2">
    <source>
        <dbReference type="ARBA" id="ARBA00022454"/>
    </source>
</evidence>
<dbReference type="OrthoDB" id="308383at2759"/>
<dbReference type="Gene3D" id="2.170.270.10">
    <property type="entry name" value="SET domain"/>
    <property type="match status" value="1"/>
</dbReference>
<dbReference type="GO" id="GO:0008168">
    <property type="term" value="F:methyltransferase activity"/>
    <property type="evidence" value="ECO:0007669"/>
    <property type="project" value="UniProtKB-KW"/>
</dbReference>
<keyword evidence="3" id="KW-0489">Methyltransferase</keyword>
<dbReference type="InterPro" id="IPR046341">
    <property type="entry name" value="SET_dom_sf"/>
</dbReference>
<dbReference type="GO" id="GO:0005694">
    <property type="term" value="C:chromosome"/>
    <property type="evidence" value="ECO:0007669"/>
    <property type="project" value="UniProtKB-SubCell"/>
</dbReference>
<dbReference type="Proteomes" id="UP000184267">
    <property type="component" value="Unassembled WGS sequence"/>
</dbReference>
<dbReference type="STRING" id="154538.A0A1M2W0B1"/>
<dbReference type="SUPFAM" id="SSF82199">
    <property type="entry name" value="SET domain"/>
    <property type="match status" value="1"/>
</dbReference>
<name>A0A1M2W0B1_TRAPU</name>
<keyword evidence="2" id="KW-0158">Chromosome</keyword>
<dbReference type="PROSITE" id="PS50868">
    <property type="entry name" value="POST_SET"/>
    <property type="match status" value="1"/>
</dbReference>
<feature type="domain" description="Post-SET" evidence="6">
    <location>
        <begin position="122"/>
        <end position="138"/>
    </location>
</feature>
<dbReference type="InterPro" id="IPR003616">
    <property type="entry name" value="Post-SET_dom"/>
</dbReference>
<evidence type="ECO:0000256" key="1">
    <source>
        <dbReference type="ARBA" id="ARBA00004286"/>
    </source>
</evidence>
<dbReference type="PANTHER" id="PTHR46223">
    <property type="entry name" value="HISTONE-LYSINE N-METHYLTRANSFERASE SUV39H"/>
    <property type="match status" value="1"/>
</dbReference>